<sequence>MDKKVLDELSTTAKTAFNTTKEFAKNKSAIFSEKVNDKVEDGIETALKYRKYFLAYLDEKKPLEKVTEKVKKEEVLTKTLETVKASTEILRDKLKTSKPSEVEADENNQDDIIIDNRSAFGRAKNENPTVVFYPDGTSKIIG</sequence>
<reference evidence="1 2" key="1">
    <citation type="journal article" date="2015" name="Genome Announc.">
        <title>Expanding the biotechnology potential of lactobacilli through comparative genomics of 213 strains and associated genera.</title>
        <authorList>
            <person name="Sun Z."/>
            <person name="Harris H.M."/>
            <person name="McCann A."/>
            <person name="Guo C."/>
            <person name="Argimon S."/>
            <person name="Zhang W."/>
            <person name="Yang X."/>
            <person name="Jeffery I.B."/>
            <person name="Cooney J.C."/>
            <person name="Kagawa T.F."/>
            <person name="Liu W."/>
            <person name="Song Y."/>
            <person name="Salvetti E."/>
            <person name="Wrobel A."/>
            <person name="Rasinkangas P."/>
            <person name="Parkhill J."/>
            <person name="Rea M.C."/>
            <person name="O'Sullivan O."/>
            <person name="Ritari J."/>
            <person name="Douillard F.P."/>
            <person name="Paul Ross R."/>
            <person name="Yang R."/>
            <person name="Briner A.E."/>
            <person name="Felis G.E."/>
            <person name="de Vos W.M."/>
            <person name="Barrangou R."/>
            <person name="Klaenhammer T.R."/>
            <person name="Caufield P.W."/>
            <person name="Cui Y."/>
            <person name="Zhang H."/>
            <person name="O'Toole P.W."/>
        </authorList>
    </citation>
    <scope>NUCLEOTIDE SEQUENCE [LARGE SCALE GENOMIC DNA]</scope>
    <source>
        <strain evidence="1 2">DSM 18933</strain>
    </source>
</reference>
<organism evidence="1 2">
    <name type="scientific">Ligilactobacillus hayakitensis DSM 18933 = JCM 14209</name>
    <dbReference type="NCBI Taxonomy" id="1423755"/>
    <lineage>
        <taxon>Bacteria</taxon>
        <taxon>Bacillati</taxon>
        <taxon>Bacillota</taxon>
        <taxon>Bacilli</taxon>
        <taxon>Lactobacillales</taxon>
        <taxon>Lactobacillaceae</taxon>
        <taxon>Ligilactobacillus</taxon>
    </lineage>
</organism>
<dbReference type="PATRIC" id="fig|1423755.3.peg.446"/>
<dbReference type="AlphaFoldDB" id="A0A0R1WMZ2"/>
<proteinExistence type="predicted"/>
<comment type="caution">
    <text evidence="1">The sequence shown here is derived from an EMBL/GenBank/DDBJ whole genome shotgun (WGS) entry which is preliminary data.</text>
</comment>
<gene>
    <name evidence="1" type="ORF">FC40_GL000403</name>
</gene>
<evidence type="ECO:0000313" key="1">
    <source>
        <dbReference type="EMBL" id="KRM19239.1"/>
    </source>
</evidence>
<keyword evidence="2" id="KW-1185">Reference proteome</keyword>
<dbReference type="RefSeq" id="WP_025022539.1">
    <property type="nucleotide sequence ID" value="NZ_AZGD01000081.1"/>
</dbReference>
<dbReference type="Proteomes" id="UP000051054">
    <property type="component" value="Unassembled WGS sequence"/>
</dbReference>
<dbReference type="EMBL" id="AZGD01000081">
    <property type="protein sequence ID" value="KRM19239.1"/>
    <property type="molecule type" value="Genomic_DNA"/>
</dbReference>
<accession>A0A0R1WMZ2</accession>
<evidence type="ECO:0000313" key="2">
    <source>
        <dbReference type="Proteomes" id="UP000051054"/>
    </source>
</evidence>
<name>A0A0R1WMZ2_9LACO</name>
<protein>
    <submittedName>
        <fullName evidence="1">Uncharacterized protein</fullName>
    </submittedName>
</protein>